<evidence type="ECO:0000256" key="2">
    <source>
        <dbReference type="ARBA" id="ARBA00022448"/>
    </source>
</evidence>
<dbReference type="PANTHER" id="PTHR42982:SF8">
    <property type="entry name" value="SEC-INDEPENDENT PROTEIN TRANSLOCASE PROTEIN TATA"/>
    <property type="match status" value="1"/>
</dbReference>
<evidence type="ECO:0000256" key="8">
    <source>
        <dbReference type="ARBA" id="ARBA00023136"/>
    </source>
</evidence>
<keyword evidence="12" id="KW-1185">Reference proteome</keyword>
<organism evidence="11 12">
    <name type="scientific">Labedella phragmitis</name>
    <dbReference type="NCBI Taxonomy" id="2498849"/>
    <lineage>
        <taxon>Bacteria</taxon>
        <taxon>Bacillati</taxon>
        <taxon>Actinomycetota</taxon>
        <taxon>Actinomycetes</taxon>
        <taxon>Micrococcales</taxon>
        <taxon>Microbacteriaceae</taxon>
        <taxon>Labedella</taxon>
    </lineage>
</organism>
<dbReference type="AlphaFoldDB" id="A0A3S4DMJ5"/>
<keyword evidence="5 9" id="KW-0653">Protein transport</keyword>
<feature type="region of interest" description="Disordered" evidence="10">
    <location>
        <begin position="44"/>
        <end position="82"/>
    </location>
</feature>
<dbReference type="InterPro" id="IPR006312">
    <property type="entry name" value="TatA/E"/>
</dbReference>
<name>A0A3S4DMJ5_9MICO</name>
<evidence type="ECO:0000313" key="11">
    <source>
        <dbReference type="EMBL" id="RWZ51796.1"/>
    </source>
</evidence>
<comment type="similarity">
    <text evidence="9">Belongs to the TatA/E family.</text>
</comment>
<evidence type="ECO:0000256" key="3">
    <source>
        <dbReference type="ARBA" id="ARBA00022475"/>
    </source>
</evidence>
<dbReference type="Pfam" id="PF02416">
    <property type="entry name" value="TatA_B_E"/>
    <property type="match status" value="1"/>
</dbReference>
<evidence type="ECO:0000256" key="9">
    <source>
        <dbReference type="HAMAP-Rule" id="MF_00236"/>
    </source>
</evidence>
<dbReference type="OrthoDB" id="5245163at2"/>
<dbReference type="GO" id="GO:0043953">
    <property type="term" value="P:protein transport by the Tat complex"/>
    <property type="evidence" value="ECO:0007669"/>
    <property type="project" value="UniProtKB-UniRule"/>
</dbReference>
<evidence type="ECO:0000256" key="5">
    <source>
        <dbReference type="ARBA" id="ARBA00022927"/>
    </source>
</evidence>
<sequence length="82" mass="8798">MFANLTGWHLVIILVIVLLLFGATRLPALTRSIGQSVRIFKKEVRDDDPSATTENGTAAGVRTDDGARTTAASARRDSDTTP</sequence>
<feature type="transmembrane region" description="Helical" evidence="9">
    <location>
        <begin position="6"/>
        <end position="28"/>
    </location>
</feature>
<evidence type="ECO:0000256" key="1">
    <source>
        <dbReference type="ARBA" id="ARBA00004162"/>
    </source>
</evidence>
<accession>A0A3S4DMJ5</accession>
<dbReference type="Proteomes" id="UP000288547">
    <property type="component" value="Unassembled WGS sequence"/>
</dbReference>
<dbReference type="EMBL" id="RZNB01000002">
    <property type="protein sequence ID" value="RWZ51796.1"/>
    <property type="molecule type" value="Genomic_DNA"/>
</dbReference>
<evidence type="ECO:0000256" key="6">
    <source>
        <dbReference type="ARBA" id="ARBA00022989"/>
    </source>
</evidence>
<keyword evidence="6 9" id="KW-1133">Transmembrane helix</keyword>
<evidence type="ECO:0000256" key="10">
    <source>
        <dbReference type="SAM" id="MobiDB-lite"/>
    </source>
</evidence>
<evidence type="ECO:0000256" key="7">
    <source>
        <dbReference type="ARBA" id="ARBA00023010"/>
    </source>
</evidence>
<dbReference type="InterPro" id="IPR003369">
    <property type="entry name" value="TatA/B/E"/>
</dbReference>
<dbReference type="GO" id="GO:0008320">
    <property type="term" value="F:protein transmembrane transporter activity"/>
    <property type="evidence" value="ECO:0007669"/>
    <property type="project" value="UniProtKB-UniRule"/>
</dbReference>
<evidence type="ECO:0000256" key="4">
    <source>
        <dbReference type="ARBA" id="ARBA00022692"/>
    </source>
</evidence>
<dbReference type="HAMAP" id="MF_00236">
    <property type="entry name" value="TatA_E"/>
    <property type="match status" value="1"/>
</dbReference>
<keyword evidence="3 9" id="KW-1003">Cell membrane</keyword>
<keyword evidence="7 9" id="KW-0811">Translocation</keyword>
<comment type="subcellular location">
    <subcellularLocation>
        <location evidence="1 9">Cell membrane</location>
        <topology evidence="1 9">Single-pass membrane protein</topology>
    </subcellularLocation>
</comment>
<proteinExistence type="inferred from homology"/>
<reference evidence="11 12" key="1">
    <citation type="submission" date="2018-12" db="EMBL/GenBank/DDBJ databases">
        <authorList>
            <person name="Li F."/>
        </authorList>
    </citation>
    <scope>NUCLEOTIDE SEQUENCE [LARGE SCALE GENOMIC DNA]</scope>
    <source>
        <strain evidence="11 12">11W25H-1</strain>
    </source>
</reference>
<dbReference type="RefSeq" id="WP_128494510.1">
    <property type="nucleotide sequence ID" value="NZ_RZNB01000002.1"/>
</dbReference>
<gene>
    <name evidence="9 11" type="primary">tatA</name>
    <name evidence="11" type="ORF">ELQ90_06785</name>
</gene>
<protein>
    <recommendedName>
        <fullName evidence="9">Sec-independent protein translocase protein TatA</fullName>
    </recommendedName>
</protein>
<dbReference type="PANTHER" id="PTHR42982">
    <property type="entry name" value="SEC-INDEPENDENT PROTEIN TRANSLOCASE PROTEIN TATA"/>
    <property type="match status" value="1"/>
</dbReference>
<keyword evidence="8 9" id="KW-0472">Membrane</keyword>
<keyword evidence="4 9" id="KW-0812">Transmembrane</keyword>
<dbReference type="GO" id="GO:0033281">
    <property type="term" value="C:TAT protein transport complex"/>
    <property type="evidence" value="ECO:0007669"/>
    <property type="project" value="UniProtKB-UniRule"/>
</dbReference>
<evidence type="ECO:0000313" key="12">
    <source>
        <dbReference type="Proteomes" id="UP000288547"/>
    </source>
</evidence>
<comment type="caution">
    <text evidence="11">The sequence shown here is derived from an EMBL/GenBank/DDBJ whole genome shotgun (WGS) entry which is preliminary data.</text>
</comment>
<dbReference type="Gene3D" id="1.20.5.3310">
    <property type="match status" value="1"/>
</dbReference>
<comment type="subunit">
    <text evidence="9">The Tat system comprises two distinct complexes: a TatABC complex, containing multiple copies of TatA, TatB and TatC subunits, and a separate TatA complex, containing only TatA subunits. Substrates initially bind to the TatABC complex, which probably triggers association of the separate TatA complex to form the active translocon.</text>
</comment>
<keyword evidence="2 9" id="KW-0813">Transport</keyword>
<dbReference type="NCBIfam" id="TIGR01411">
    <property type="entry name" value="tatAE"/>
    <property type="match status" value="1"/>
</dbReference>
<comment type="function">
    <text evidence="9">Part of the twin-arginine translocation (Tat) system that transports large folded proteins containing a characteristic twin-arginine motif in their signal peptide across membranes. TatA could form the protein-conducting channel of the Tat system.</text>
</comment>